<keyword evidence="8" id="KW-0807">Transducer</keyword>
<evidence type="ECO:0000256" key="1">
    <source>
        <dbReference type="ARBA" id="ARBA00004141"/>
    </source>
</evidence>
<keyword evidence="3 10" id="KW-1133">Transmembrane helix</keyword>
<keyword evidence="5 10" id="KW-0472">Membrane</keyword>
<evidence type="ECO:0000313" key="13">
    <source>
        <dbReference type="Proteomes" id="UP000269721"/>
    </source>
</evidence>
<evidence type="ECO:0000256" key="2">
    <source>
        <dbReference type="ARBA" id="ARBA00022692"/>
    </source>
</evidence>
<feature type="transmembrane region" description="Helical" evidence="10">
    <location>
        <begin position="20"/>
        <end position="40"/>
    </location>
</feature>
<evidence type="ECO:0000256" key="7">
    <source>
        <dbReference type="ARBA" id="ARBA00023180"/>
    </source>
</evidence>
<dbReference type="PANTHER" id="PTHR10519">
    <property type="entry name" value="GABA-B RECEPTOR"/>
    <property type="match status" value="1"/>
</dbReference>
<dbReference type="GO" id="GO:0007214">
    <property type="term" value="P:gamma-aminobutyric acid signaling pathway"/>
    <property type="evidence" value="ECO:0007669"/>
    <property type="project" value="TreeGrafter"/>
</dbReference>
<sequence>MLAARDLSALGAFSAKDNVLPGVLIGYNALLLAFSCILAFQTRNVYSAFNEAKATGAVIYNIVICAIVELIMTYTTSTTQIVHFVVKSVLTLIAITVTYTLLIGRFVWRFLESTKGDSERIKSTSSLKPASKTSKPTSKGPFRSGEFPVRGTSSVTSSSQWHMFKVHLVSKPLDLLLLISSSDQTKVLGIPTGICTAKKEEAKNRLVITWSKGSVMVQVANPADLDEWVDAFEACRTGLEQQRTGATTESLNKGKPGSAHHSAGRLTDNGV</sequence>
<gene>
    <name evidence="12" type="ORF">BDK51DRAFT_30000</name>
</gene>
<dbReference type="GO" id="GO:0004965">
    <property type="term" value="F:G protein-coupled GABA receptor activity"/>
    <property type="evidence" value="ECO:0007669"/>
    <property type="project" value="InterPro"/>
</dbReference>
<dbReference type="OrthoDB" id="5597995at2759"/>
<keyword evidence="7" id="KW-0325">Glycoprotein</keyword>
<feature type="region of interest" description="Disordered" evidence="9">
    <location>
        <begin position="242"/>
        <end position="271"/>
    </location>
</feature>
<name>A0A4V1IRA2_9FUNG</name>
<accession>A0A4V1IRA2</accession>
<dbReference type="Proteomes" id="UP000269721">
    <property type="component" value="Unassembled WGS sequence"/>
</dbReference>
<dbReference type="PROSITE" id="PS50259">
    <property type="entry name" value="G_PROTEIN_RECEP_F3_4"/>
    <property type="match status" value="1"/>
</dbReference>
<keyword evidence="13" id="KW-1185">Reference proteome</keyword>
<organism evidence="12 13">
    <name type="scientific">Blyttiomyces helicus</name>
    <dbReference type="NCBI Taxonomy" id="388810"/>
    <lineage>
        <taxon>Eukaryota</taxon>
        <taxon>Fungi</taxon>
        <taxon>Fungi incertae sedis</taxon>
        <taxon>Chytridiomycota</taxon>
        <taxon>Chytridiomycota incertae sedis</taxon>
        <taxon>Chytridiomycetes</taxon>
        <taxon>Chytridiomycetes incertae sedis</taxon>
        <taxon>Blyttiomyces</taxon>
    </lineage>
</organism>
<proteinExistence type="predicted"/>
<feature type="compositionally biased region" description="Polar residues" evidence="9">
    <location>
        <begin position="242"/>
        <end position="251"/>
    </location>
</feature>
<dbReference type="GO" id="GO:0038039">
    <property type="term" value="C:G protein-coupled receptor heterodimeric complex"/>
    <property type="evidence" value="ECO:0007669"/>
    <property type="project" value="TreeGrafter"/>
</dbReference>
<reference evidence="13" key="1">
    <citation type="journal article" date="2018" name="Nat. Microbiol.">
        <title>Leveraging single-cell genomics to expand the fungal tree of life.</title>
        <authorList>
            <person name="Ahrendt S.R."/>
            <person name="Quandt C.A."/>
            <person name="Ciobanu D."/>
            <person name="Clum A."/>
            <person name="Salamov A."/>
            <person name="Andreopoulos B."/>
            <person name="Cheng J.F."/>
            <person name="Woyke T."/>
            <person name="Pelin A."/>
            <person name="Henrissat B."/>
            <person name="Reynolds N.K."/>
            <person name="Benny G.L."/>
            <person name="Smith M.E."/>
            <person name="James T.Y."/>
            <person name="Grigoriev I.V."/>
        </authorList>
    </citation>
    <scope>NUCLEOTIDE SEQUENCE [LARGE SCALE GENOMIC DNA]</scope>
</reference>
<evidence type="ECO:0000256" key="6">
    <source>
        <dbReference type="ARBA" id="ARBA00023170"/>
    </source>
</evidence>
<keyword evidence="4" id="KW-0297">G-protein coupled receptor</keyword>
<protein>
    <recommendedName>
        <fullName evidence="11">G-protein coupled receptors family 3 profile domain-containing protein</fullName>
    </recommendedName>
</protein>
<evidence type="ECO:0000256" key="8">
    <source>
        <dbReference type="ARBA" id="ARBA00023224"/>
    </source>
</evidence>
<dbReference type="InterPro" id="IPR017978">
    <property type="entry name" value="GPCR_3_C"/>
</dbReference>
<evidence type="ECO:0000256" key="4">
    <source>
        <dbReference type="ARBA" id="ARBA00023040"/>
    </source>
</evidence>
<dbReference type="Pfam" id="PF00003">
    <property type="entry name" value="7tm_3"/>
    <property type="match status" value="1"/>
</dbReference>
<evidence type="ECO:0000259" key="11">
    <source>
        <dbReference type="PROSITE" id="PS50259"/>
    </source>
</evidence>
<dbReference type="InterPro" id="IPR002455">
    <property type="entry name" value="GPCR3_GABA-B"/>
</dbReference>
<dbReference type="PANTHER" id="PTHR10519:SF20">
    <property type="entry name" value="G-PROTEIN COUPLED RECEPTOR 156-RELATED"/>
    <property type="match status" value="1"/>
</dbReference>
<feature type="transmembrane region" description="Helical" evidence="10">
    <location>
        <begin position="52"/>
        <end position="72"/>
    </location>
</feature>
<comment type="subcellular location">
    <subcellularLocation>
        <location evidence="1">Membrane</location>
        <topology evidence="1">Multi-pass membrane protein</topology>
    </subcellularLocation>
</comment>
<evidence type="ECO:0000256" key="3">
    <source>
        <dbReference type="ARBA" id="ARBA00022989"/>
    </source>
</evidence>
<dbReference type="EMBL" id="KZ996146">
    <property type="protein sequence ID" value="RKO89347.1"/>
    <property type="molecule type" value="Genomic_DNA"/>
</dbReference>
<feature type="domain" description="G-protein coupled receptors family 3 profile" evidence="11">
    <location>
        <begin position="23"/>
        <end position="126"/>
    </location>
</feature>
<dbReference type="AlphaFoldDB" id="A0A4V1IRA2"/>
<feature type="transmembrane region" description="Helical" evidence="10">
    <location>
        <begin position="84"/>
        <end position="108"/>
    </location>
</feature>
<feature type="region of interest" description="Disordered" evidence="9">
    <location>
        <begin position="122"/>
        <end position="151"/>
    </location>
</feature>
<feature type="compositionally biased region" description="Low complexity" evidence="9">
    <location>
        <begin position="123"/>
        <end position="141"/>
    </location>
</feature>
<keyword evidence="6" id="KW-0675">Receptor</keyword>
<keyword evidence="2 10" id="KW-0812">Transmembrane</keyword>
<evidence type="ECO:0000256" key="5">
    <source>
        <dbReference type="ARBA" id="ARBA00023136"/>
    </source>
</evidence>
<evidence type="ECO:0000256" key="9">
    <source>
        <dbReference type="SAM" id="MobiDB-lite"/>
    </source>
</evidence>
<evidence type="ECO:0000313" key="12">
    <source>
        <dbReference type="EMBL" id="RKO89347.1"/>
    </source>
</evidence>
<evidence type="ECO:0000256" key="10">
    <source>
        <dbReference type="SAM" id="Phobius"/>
    </source>
</evidence>